<dbReference type="InterPro" id="IPR011009">
    <property type="entry name" value="Kinase-like_dom_sf"/>
</dbReference>
<proteinExistence type="predicted"/>
<evidence type="ECO:0000259" key="2">
    <source>
        <dbReference type="PROSITE" id="PS50011"/>
    </source>
</evidence>
<dbReference type="GeneID" id="87865404"/>
<dbReference type="Pfam" id="PF00069">
    <property type="entry name" value="Pkinase"/>
    <property type="match status" value="1"/>
</dbReference>
<dbReference type="EMBL" id="JAUEPP010000004">
    <property type="protein sequence ID" value="KAK3344898.1"/>
    <property type="molecule type" value="Genomic_DNA"/>
</dbReference>
<dbReference type="RefSeq" id="XP_062681511.1">
    <property type="nucleotide sequence ID" value="XM_062828250.1"/>
</dbReference>
<dbReference type="Proteomes" id="UP001278500">
    <property type="component" value="Unassembled WGS sequence"/>
</dbReference>
<dbReference type="InterPro" id="IPR000719">
    <property type="entry name" value="Prot_kinase_dom"/>
</dbReference>
<keyword evidence="4" id="KW-1185">Reference proteome</keyword>
<dbReference type="PROSITE" id="PS50011">
    <property type="entry name" value="PROTEIN_KINASE_DOM"/>
    <property type="match status" value="1"/>
</dbReference>
<organism evidence="3 4">
    <name type="scientific">Neurospora tetraspora</name>
    <dbReference type="NCBI Taxonomy" id="94610"/>
    <lineage>
        <taxon>Eukaryota</taxon>
        <taxon>Fungi</taxon>
        <taxon>Dikarya</taxon>
        <taxon>Ascomycota</taxon>
        <taxon>Pezizomycotina</taxon>
        <taxon>Sordariomycetes</taxon>
        <taxon>Sordariomycetidae</taxon>
        <taxon>Sordariales</taxon>
        <taxon>Sordariaceae</taxon>
        <taxon>Neurospora</taxon>
    </lineage>
</organism>
<keyword evidence="3" id="KW-0808">Transferase</keyword>
<evidence type="ECO:0000256" key="1">
    <source>
        <dbReference type="SAM" id="MobiDB-lite"/>
    </source>
</evidence>
<sequence>MAPRAKAIGLADPCVDKCSDRGNQYYDEDHPIERSNTNIVPQDSGPDIFDIIREELEAKEVEKGKGFFIPRGSLQETFTPGRLLAAVQQLWKDVPEEGHQRLCIRILHEVRCWKVFLLFIYTQLHESLPELWKNESGKDSLRLSDRCLPLISITPDGKIACQNKTHSHRLPGRKTRKLSGKDCKHMVLASYAFNAVYFKLPTKGKKNHVHYSLGPKDVLPYTIDSPSPDRSLVKGRAGSAGQASNNVKLRPDTDQDDNLHGGFGEVKRIIIDRSHFDFGHLGSDDGKNKELTFALKRLHASDKEAFDKELASLITVKAQKSTHLIKLLATFSVIEEDGGSEVFYLLFPWAEGNLWKYWEVHQPKNEQDRLSIAPWMAQQCHQLALALLCVHNEREHTLQFYEVPAGKGELYGRHGDIKAENVLYFEADGTLVLSDFGLGRLHTKYSRSNADPKALEKSATYRAPEFDLAKGRISRKSDVFSLGCMFLEFVTWHVLGYDAVYEVFPDYRMDEDTAYGFATDIFFKIEGDTAIIKPKVCEWMVKLRKHERASEYTKQFLDIIEKMLSPYPNDRINVAKLVRELGVIRKACERDPSYYGGESPSRSYVFHLIKPP</sequence>
<feature type="region of interest" description="Disordered" evidence="1">
    <location>
        <begin position="230"/>
        <end position="257"/>
    </location>
</feature>
<reference evidence="3" key="1">
    <citation type="journal article" date="2023" name="Mol. Phylogenet. Evol.">
        <title>Genome-scale phylogeny and comparative genomics of the fungal order Sordariales.</title>
        <authorList>
            <person name="Hensen N."/>
            <person name="Bonometti L."/>
            <person name="Westerberg I."/>
            <person name="Brannstrom I.O."/>
            <person name="Guillou S."/>
            <person name="Cros-Aarteil S."/>
            <person name="Calhoun S."/>
            <person name="Haridas S."/>
            <person name="Kuo A."/>
            <person name="Mondo S."/>
            <person name="Pangilinan J."/>
            <person name="Riley R."/>
            <person name="LaButti K."/>
            <person name="Andreopoulos B."/>
            <person name="Lipzen A."/>
            <person name="Chen C."/>
            <person name="Yan M."/>
            <person name="Daum C."/>
            <person name="Ng V."/>
            <person name="Clum A."/>
            <person name="Steindorff A."/>
            <person name="Ohm R.A."/>
            <person name="Martin F."/>
            <person name="Silar P."/>
            <person name="Natvig D.O."/>
            <person name="Lalanne C."/>
            <person name="Gautier V."/>
            <person name="Ament-Velasquez S.L."/>
            <person name="Kruys A."/>
            <person name="Hutchinson M.I."/>
            <person name="Powell A.J."/>
            <person name="Barry K."/>
            <person name="Miller A.N."/>
            <person name="Grigoriev I.V."/>
            <person name="Debuchy R."/>
            <person name="Gladieux P."/>
            <person name="Hiltunen Thoren M."/>
            <person name="Johannesson H."/>
        </authorList>
    </citation>
    <scope>NUCLEOTIDE SEQUENCE</scope>
    <source>
        <strain evidence="3">CBS 560.94</strain>
    </source>
</reference>
<dbReference type="GO" id="GO:0004674">
    <property type="term" value="F:protein serine/threonine kinase activity"/>
    <property type="evidence" value="ECO:0007669"/>
    <property type="project" value="TreeGrafter"/>
</dbReference>
<dbReference type="SMART" id="SM00220">
    <property type="entry name" value="S_TKc"/>
    <property type="match status" value="1"/>
</dbReference>
<protein>
    <submittedName>
        <fullName evidence="3">Kinase-like domain-containing protein</fullName>
    </submittedName>
</protein>
<keyword evidence="3" id="KW-0418">Kinase</keyword>
<reference evidence="3" key="2">
    <citation type="submission" date="2023-06" db="EMBL/GenBank/DDBJ databases">
        <authorList>
            <consortium name="Lawrence Berkeley National Laboratory"/>
            <person name="Haridas S."/>
            <person name="Hensen N."/>
            <person name="Bonometti L."/>
            <person name="Westerberg I."/>
            <person name="Brannstrom I.O."/>
            <person name="Guillou S."/>
            <person name="Cros-Aarteil S."/>
            <person name="Calhoun S."/>
            <person name="Kuo A."/>
            <person name="Mondo S."/>
            <person name="Pangilinan J."/>
            <person name="Riley R."/>
            <person name="Labutti K."/>
            <person name="Andreopoulos B."/>
            <person name="Lipzen A."/>
            <person name="Chen C."/>
            <person name="Yanf M."/>
            <person name="Daum C."/>
            <person name="Ng V."/>
            <person name="Clum A."/>
            <person name="Steindorff A."/>
            <person name="Ohm R."/>
            <person name="Martin F."/>
            <person name="Silar P."/>
            <person name="Natvig D."/>
            <person name="Lalanne C."/>
            <person name="Gautier V."/>
            <person name="Ament-Velasquez S.L."/>
            <person name="Kruys A."/>
            <person name="Hutchinson M.I."/>
            <person name="Powell A.J."/>
            <person name="Barry K."/>
            <person name="Miller A.N."/>
            <person name="Grigoriev I.V."/>
            <person name="Debuchy R."/>
            <person name="Gladieux P."/>
            <person name="Thoren M.H."/>
            <person name="Johannesson H."/>
        </authorList>
    </citation>
    <scope>NUCLEOTIDE SEQUENCE</scope>
    <source>
        <strain evidence="3">CBS 560.94</strain>
    </source>
</reference>
<dbReference type="AlphaFoldDB" id="A0AAE0JF85"/>
<comment type="caution">
    <text evidence="3">The sequence shown here is derived from an EMBL/GenBank/DDBJ whole genome shotgun (WGS) entry which is preliminary data.</text>
</comment>
<dbReference type="SUPFAM" id="SSF56112">
    <property type="entry name" value="Protein kinase-like (PK-like)"/>
    <property type="match status" value="1"/>
</dbReference>
<feature type="domain" description="Protein kinase" evidence="2">
    <location>
        <begin position="252"/>
        <end position="583"/>
    </location>
</feature>
<name>A0AAE0JF85_9PEZI</name>
<dbReference type="PANTHER" id="PTHR24359">
    <property type="entry name" value="SERINE/THREONINE-PROTEIN KINASE SBK1"/>
    <property type="match status" value="1"/>
</dbReference>
<dbReference type="FunFam" id="1.10.510.10:FF:001799">
    <property type="entry name" value="Kinase-like protein"/>
    <property type="match status" value="1"/>
</dbReference>
<gene>
    <name evidence="3" type="ORF">B0H65DRAFT_508707</name>
</gene>
<evidence type="ECO:0000313" key="3">
    <source>
        <dbReference type="EMBL" id="KAK3344898.1"/>
    </source>
</evidence>
<evidence type="ECO:0000313" key="4">
    <source>
        <dbReference type="Proteomes" id="UP001278500"/>
    </source>
</evidence>
<dbReference type="Gene3D" id="1.10.510.10">
    <property type="entry name" value="Transferase(Phosphotransferase) domain 1"/>
    <property type="match status" value="1"/>
</dbReference>
<dbReference type="PANTHER" id="PTHR24359:SF37">
    <property type="entry name" value="PROTEIN KINASE DOMAIN-CONTAINING PROTEIN"/>
    <property type="match status" value="1"/>
</dbReference>
<accession>A0AAE0JF85</accession>
<dbReference type="GO" id="GO:0005524">
    <property type="term" value="F:ATP binding"/>
    <property type="evidence" value="ECO:0007669"/>
    <property type="project" value="InterPro"/>
</dbReference>